<dbReference type="Pfam" id="PF01847">
    <property type="entry name" value="VHL"/>
    <property type="match status" value="1"/>
</dbReference>
<dbReference type="GeneID" id="107072853"/>
<dbReference type="Gene3D" id="2.60.40.780">
    <property type="entry name" value="von Hippel-Lindau disease tumour suppressor, beta domain"/>
    <property type="match status" value="1"/>
</dbReference>
<dbReference type="SUPFAM" id="SSF49468">
    <property type="entry name" value="VHL"/>
    <property type="match status" value="1"/>
</dbReference>
<evidence type="ECO:0000256" key="1">
    <source>
        <dbReference type="ARBA" id="ARBA00010057"/>
    </source>
</evidence>
<evidence type="ECO:0000313" key="3">
    <source>
        <dbReference type="Proteomes" id="UP000694924"/>
    </source>
</evidence>
<dbReference type="InterPro" id="IPR022772">
    <property type="entry name" value="VHL_tumour_suppress_b/a_dom"/>
</dbReference>
<dbReference type="InterPro" id="IPR036208">
    <property type="entry name" value="VHL_sf"/>
</dbReference>
<dbReference type="CDD" id="cd05468">
    <property type="entry name" value="pVHL"/>
    <property type="match status" value="1"/>
</dbReference>
<organism evidence="3 4">
    <name type="scientific">Polistes dominula</name>
    <name type="common">European paper wasp</name>
    <name type="synonym">Vespa dominula</name>
    <dbReference type="NCBI Taxonomy" id="743375"/>
    <lineage>
        <taxon>Eukaryota</taxon>
        <taxon>Metazoa</taxon>
        <taxon>Ecdysozoa</taxon>
        <taxon>Arthropoda</taxon>
        <taxon>Hexapoda</taxon>
        <taxon>Insecta</taxon>
        <taxon>Pterygota</taxon>
        <taxon>Neoptera</taxon>
        <taxon>Endopterygota</taxon>
        <taxon>Hymenoptera</taxon>
        <taxon>Apocrita</taxon>
        <taxon>Aculeata</taxon>
        <taxon>Vespoidea</taxon>
        <taxon>Vespidae</taxon>
        <taxon>Polistinae</taxon>
        <taxon>Polistini</taxon>
        <taxon>Polistes</taxon>
    </lineage>
</organism>
<dbReference type="Proteomes" id="UP000694924">
    <property type="component" value="Unplaced"/>
</dbReference>
<keyword evidence="3" id="KW-1185">Reference proteome</keyword>
<reference evidence="4" key="1">
    <citation type="submission" date="2025-08" db="UniProtKB">
        <authorList>
            <consortium name="RefSeq"/>
        </authorList>
    </citation>
    <scope>IDENTIFICATION</scope>
    <source>
        <tissue evidence="4">Whole body</tissue>
    </source>
</reference>
<dbReference type="InterPro" id="IPR037140">
    <property type="entry name" value="VHL_beta_dom_sf"/>
</dbReference>
<evidence type="ECO:0000259" key="2">
    <source>
        <dbReference type="Pfam" id="PF01847"/>
    </source>
</evidence>
<name>A0ABM1J821_POLDO</name>
<proteinExistence type="inferred from homology"/>
<gene>
    <name evidence="4" type="primary">LOC107072853</name>
</gene>
<protein>
    <submittedName>
        <fullName evidence="4">von Hippel-Lindau tumor suppressor homolog</fullName>
    </submittedName>
</protein>
<accession>A0ABM1J821</accession>
<sequence length="169" mass="20181">MAQNEEPFLRSTVSQQVSYVRFTNYTKRIVDLYWIDFQGIAIKYGSLTPDQYLEINTYATHPWICVDAETKERYWVNNKEVFYPEPWIGKCVNNEQYILRLVNRIDARILTPMYSLVELSARAITRCLQYREQVNKLNLPRCLENKLFSMLPNELTVRLLNRKKEEEDS</sequence>
<evidence type="ECO:0000313" key="4">
    <source>
        <dbReference type="RefSeq" id="XP_015188609.1"/>
    </source>
</evidence>
<feature type="domain" description="von Hippel-Lindau disease tumour suppressor beta" evidence="2">
    <location>
        <begin position="9"/>
        <end position="85"/>
    </location>
</feature>
<dbReference type="InterPro" id="IPR024053">
    <property type="entry name" value="VHL_beta_dom"/>
</dbReference>
<comment type="similarity">
    <text evidence="1">Belongs to the VHL family.</text>
</comment>
<dbReference type="RefSeq" id="XP_015188609.1">
    <property type="nucleotide sequence ID" value="XM_015333123.1"/>
</dbReference>